<dbReference type="EMBL" id="JAHRIO010026176">
    <property type="protein sequence ID" value="MEQ2166852.1"/>
    <property type="molecule type" value="Genomic_DNA"/>
</dbReference>
<keyword evidence="2" id="KW-1185">Reference proteome</keyword>
<proteinExistence type="predicted"/>
<gene>
    <name evidence="1" type="ORF">GOODEAATRI_032611</name>
</gene>
<organism evidence="1 2">
    <name type="scientific">Goodea atripinnis</name>
    <dbReference type="NCBI Taxonomy" id="208336"/>
    <lineage>
        <taxon>Eukaryota</taxon>
        <taxon>Metazoa</taxon>
        <taxon>Chordata</taxon>
        <taxon>Craniata</taxon>
        <taxon>Vertebrata</taxon>
        <taxon>Euteleostomi</taxon>
        <taxon>Actinopterygii</taxon>
        <taxon>Neopterygii</taxon>
        <taxon>Teleostei</taxon>
        <taxon>Neoteleostei</taxon>
        <taxon>Acanthomorphata</taxon>
        <taxon>Ovalentaria</taxon>
        <taxon>Atherinomorphae</taxon>
        <taxon>Cyprinodontiformes</taxon>
        <taxon>Goodeidae</taxon>
        <taxon>Goodea</taxon>
    </lineage>
</organism>
<feature type="non-terminal residue" evidence="1">
    <location>
        <position position="1"/>
    </location>
</feature>
<evidence type="ECO:0000313" key="1">
    <source>
        <dbReference type="EMBL" id="MEQ2166852.1"/>
    </source>
</evidence>
<dbReference type="Proteomes" id="UP001476798">
    <property type="component" value="Unassembled WGS sequence"/>
</dbReference>
<sequence length="71" mass="8349">NLASELETQVKAREQLDSARYLEQINNCLSEFDKRFQDFLCSSQSLHSCAILLRKMLRLIHAYQTLQHCFT</sequence>
<accession>A0ABV0N636</accession>
<comment type="caution">
    <text evidence="1">The sequence shown here is derived from an EMBL/GenBank/DDBJ whole genome shotgun (WGS) entry which is preliminary data.</text>
</comment>
<reference evidence="1 2" key="1">
    <citation type="submission" date="2021-06" db="EMBL/GenBank/DDBJ databases">
        <authorList>
            <person name="Palmer J.M."/>
        </authorList>
    </citation>
    <scope>NUCLEOTIDE SEQUENCE [LARGE SCALE GENOMIC DNA]</scope>
    <source>
        <strain evidence="1 2">GA_2019</strain>
        <tissue evidence="1">Muscle</tissue>
    </source>
</reference>
<name>A0ABV0N636_9TELE</name>
<protein>
    <submittedName>
        <fullName evidence="1">Uncharacterized protein</fullName>
    </submittedName>
</protein>
<evidence type="ECO:0000313" key="2">
    <source>
        <dbReference type="Proteomes" id="UP001476798"/>
    </source>
</evidence>